<sequence>MPVTDATDAELVLYTHPWSRGQIARWMLEEVGRPYRQVLLDFGSTMKAPDYLALNPLGKVPTVVHRGQVVTECAAICAYLADAFPAAGLAPAPAERAAYYRWLFFAAGPLEAAIIDRTLKVELTPRQEVMAGYGSYERAVEVIAGAVSSGPYVAGPGFTAADVYVGSHLIWGMQFGTLPKRPEFEDYAARLVARPAYSAAKAIDEALGQALQAKG</sequence>
<dbReference type="SFLD" id="SFLDS00019">
    <property type="entry name" value="Glutathione_Transferase_(cytos"/>
    <property type="match status" value="1"/>
</dbReference>
<accession>A0A643FEI8</accession>
<dbReference type="InterPro" id="IPR040079">
    <property type="entry name" value="Glutathione_S-Trfase"/>
</dbReference>
<evidence type="ECO:0000313" key="3">
    <source>
        <dbReference type="Proteomes" id="UP000430120"/>
    </source>
</evidence>
<dbReference type="EMBL" id="VZPB01000012">
    <property type="protein sequence ID" value="KAB0583643.1"/>
    <property type="molecule type" value="Genomic_DNA"/>
</dbReference>
<name>A0A643FEI8_IDEDE</name>
<dbReference type="InterPro" id="IPR036282">
    <property type="entry name" value="Glutathione-S-Trfase_C_sf"/>
</dbReference>
<keyword evidence="3" id="KW-1185">Reference proteome</keyword>
<evidence type="ECO:0000313" key="2">
    <source>
        <dbReference type="EMBL" id="KAB0583643.1"/>
    </source>
</evidence>
<dbReference type="CDD" id="cd03207">
    <property type="entry name" value="GST_C_8"/>
    <property type="match status" value="1"/>
</dbReference>
<dbReference type="OrthoDB" id="3828095at2"/>
<reference evidence="2 3" key="1">
    <citation type="submission" date="2019-09" db="EMBL/GenBank/DDBJ databases">
        <title>Draft genome sequences of 48 bacterial type strains from the CCUG.</title>
        <authorList>
            <person name="Tunovic T."/>
            <person name="Pineiro-Iglesias B."/>
            <person name="Unosson C."/>
            <person name="Inganas E."/>
            <person name="Ohlen M."/>
            <person name="Cardew S."/>
            <person name="Jensie-Markopoulos S."/>
            <person name="Salva-Serra F."/>
            <person name="Jaen-Luchoro D."/>
            <person name="Karlsson R."/>
            <person name="Svensson-Stadler L."/>
            <person name="Chun J."/>
            <person name="Moore E."/>
        </authorList>
    </citation>
    <scope>NUCLEOTIDE SEQUENCE [LARGE SCALE GENOMIC DNA]</scope>
    <source>
        <strain evidence="2 3">CCUG 30977</strain>
    </source>
</reference>
<dbReference type="GO" id="GO:0016740">
    <property type="term" value="F:transferase activity"/>
    <property type="evidence" value="ECO:0007669"/>
    <property type="project" value="UniProtKB-KW"/>
</dbReference>
<feature type="domain" description="GST N-terminal" evidence="1">
    <location>
        <begin position="8"/>
        <end position="88"/>
    </location>
</feature>
<dbReference type="InterPro" id="IPR036249">
    <property type="entry name" value="Thioredoxin-like_sf"/>
</dbReference>
<dbReference type="PANTHER" id="PTHR44051:SF21">
    <property type="entry name" value="GLUTATHIONE S-TRANSFERASE FAMILY PROTEIN"/>
    <property type="match status" value="1"/>
</dbReference>
<dbReference type="CDD" id="cd03046">
    <property type="entry name" value="GST_N_GTT1_like"/>
    <property type="match status" value="1"/>
</dbReference>
<keyword evidence="2" id="KW-0808">Transferase</keyword>
<gene>
    <name evidence="2" type="ORF">F7Q92_07150</name>
</gene>
<organism evidence="2 3">
    <name type="scientific">Ideonella dechloratans</name>
    <dbReference type="NCBI Taxonomy" id="36863"/>
    <lineage>
        <taxon>Bacteria</taxon>
        <taxon>Pseudomonadati</taxon>
        <taxon>Pseudomonadota</taxon>
        <taxon>Betaproteobacteria</taxon>
        <taxon>Burkholderiales</taxon>
        <taxon>Sphaerotilaceae</taxon>
        <taxon>Ideonella</taxon>
    </lineage>
</organism>
<dbReference type="SFLD" id="SFLDG00358">
    <property type="entry name" value="Main_(cytGST)"/>
    <property type="match status" value="1"/>
</dbReference>
<dbReference type="RefSeq" id="WP_151123494.1">
    <property type="nucleotide sequence ID" value="NZ_CP088081.1"/>
</dbReference>
<dbReference type="SFLD" id="SFLDG01150">
    <property type="entry name" value="Main.1:_Beta-like"/>
    <property type="match status" value="1"/>
</dbReference>
<dbReference type="InterPro" id="IPR004045">
    <property type="entry name" value="Glutathione_S-Trfase_N"/>
</dbReference>
<dbReference type="PANTHER" id="PTHR44051">
    <property type="entry name" value="GLUTATHIONE S-TRANSFERASE-RELATED"/>
    <property type="match status" value="1"/>
</dbReference>
<evidence type="ECO:0000259" key="1">
    <source>
        <dbReference type="PROSITE" id="PS50404"/>
    </source>
</evidence>
<dbReference type="Gene3D" id="1.20.1050.10">
    <property type="match status" value="1"/>
</dbReference>
<dbReference type="SUPFAM" id="SSF52833">
    <property type="entry name" value="Thioredoxin-like"/>
    <property type="match status" value="1"/>
</dbReference>
<dbReference type="Proteomes" id="UP000430120">
    <property type="component" value="Unassembled WGS sequence"/>
</dbReference>
<comment type="caution">
    <text evidence="2">The sequence shown here is derived from an EMBL/GenBank/DDBJ whole genome shotgun (WGS) entry which is preliminary data.</text>
</comment>
<dbReference type="Pfam" id="PF02798">
    <property type="entry name" value="GST_N"/>
    <property type="match status" value="1"/>
</dbReference>
<proteinExistence type="predicted"/>
<protein>
    <submittedName>
        <fullName evidence="2">Glutathione S-transferase family protein</fullName>
    </submittedName>
</protein>
<dbReference type="PROSITE" id="PS50404">
    <property type="entry name" value="GST_NTER"/>
    <property type="match status" value="1"/>
</dbReference>
<dbReference type="SUPFAM" id="SSF47616">
    <property type="entry name" value="GST C-terminal domain-like"/>
    <property type="match status" value="1"/>
</dbReference>
<dbReference type="Gene3D" id="3.40.30.10">
    <property type="entry name" value="Glutaredoxin"/>
    <property type="match status" value="1"/>
</dbReference>
<dbReference type="AlphaFoldDB" id="A0A643FEI8"/>